<proteinExistence type="predicted"/>
<reference evidence="8" key="1">
    <citation type="journal article" date="2021" name="PeerJ">
        <title>Extensive microbial diversity within the chicken gut microbiome revealed by metagenomics and culture.</title>
        <authorList>
            <person name="Gilroy R."/>
            <person name="Ravi A."/>
            <person name="Getino M."/>
            <person name="Pursley I."/>
            <person name="Horton D.L."/>
            <person name="Alikhan N.F."/>
            <person name="Baker D."/>
            <person name="Gharbi K."/>
            <person name="Hall N."/>
            <person name="Watson M."/>
            <person name="Adriaenssens E.M."/>
            <person name="Foster-Nyarko E."/>
            <person name="Jarju S."/>
            <person name="Secka A."/>
            <person name="Antonio M."/>
            <person name="Oren A."/>
            <person name="Chaudhuri R.R."/>
            <person name="La Ragione R."/>
            <person name="Hildebrand F."/>
            <person name="Pallen M.J."/>
        </authorList>
    </citation>
    <scope>NUCLEOTIDE SEQUENCE</scope>
    <source>
        <strain evidence="8">ChiSjej1B19-8411</strain>
    </source>
</reference>
<evidence type="ECO:0000313" key="9">
    <source>
        <dbReference type="Proteomes" id="UP000886817"/>
    </source>
</evidence>
<evidence type="ECO:0000256" key="3">
    <source>
        <dbReference type="ARBA" id="ARBA00022475"/>
    </source>
</evidence>
<dbReference type="GO" id="GO:0015297">
    <property type="term" value="F:antiporter activity"/>
    <property type="evidence" value="ECO:0007669"/>
    <property type="project" value="InterPro"/>
</dbReference>
<evidence type="ECO:0000256" key="7">
    <source>
        <dbReference type="SAM" id="Phobius"/>
    </source>
</evidence>
<dbReference type="PANTHER" id="PTHR42925:SF2">
    <property type="entry name" value="NA+ DRIVEN MULTIDRUG EFFLUX PUMP"/>
    <property type="match status" value="1"/>
</dbReference>
<evidence type="ECO:0000256" key="1">
    <source>
        <dbReference type="ARBA" id="ARBA00004651"/>
    </source>
</evidence>
<feature type="transmembrane region" description="Helical" evidence="7">
    <location>
        <begin position="358"/>
        <end position="375"/>
    </location>
</feature>
<feature type="transmembrane region" description="Helical" evidence="7">
    <location>
        <begin position="139"/>
        <end position="160"/>
    </location>
</feature>
<dbReference type="InterPro" id="IPR047135">
    <property type="entry name" value="YsiQ"/>
</dbReference>
<feature type="transmembrane region" description="Helical" evidence="7">
    <location>
        <begin position="55"/>
        <end position="79"/>
    </location>
</feature>
<gene>
    <name evidence="8" type="ORF">IAA45_12090</name>
</gene>
<protein>
    <submittedName>
        <fullName evidence="8">MATE family efflux transporter</fullName>
    </submittedName>
</protein>
<dbReference type="PIRSF" id="PIRSF006603">
    <property type="entry name" value="DinF"/>
    <property type="match status" value="1"/>
</dbReference>
<dbReference type="Pfam" id="PF01554">
    <property type="entry name" value="MatE"/>
    <property type="match status" value="2"/>
</dbReference>
<accession>A0A9D1WK63</accession>
<feature type="transmembrane region" description="Helical" evidence="7">
    <location>
        <begin position="243"/>
        <end position="265"/>
    </location>
</feature>
<name>A0A9D1WK63_9FIRM</name>
<dbReference type="InterPro" id="IPR048279">
    <property type="entry name" value="MdtK-like"/>
</dbReference>
<comment type="subcellular location">
    <subcellularLocation>
        <location evidence="1">Cell membrane</location>
        <topology evidence="1">Multi-pass membrane protein</topology>
    </subcellularLocation>
</comment>
<feature type="transmembrane region" description="Helical" evidence="7">
    <location>
        <begin position="167"/>
        <end position="187"/>
    </location>
</feature>
<keyword evidence="4 7" id="KW-0812">Transmembrane</keyword>
<comment type="caution">
    <text evidence="8">The sequence shown here is derived from an EMBL/GenBank/DDBJ whole genome shotgun (WGS) entry which is preliminary data.</text>
</comment>
<dbReference type="Proteomes" id="UP000886817">
    <property type="component" value="Unassembled WGS sequence"/>
</dbReference>
<dbReference type="AlphaFoldDB" id="A0A9D1WK63"/>
<evidence type="ECO:0000313" key="8">
    <source>
        <dbReference type="EMBL" id="HIX60439.1"/>
    </source>
</evidence>
<feature type="transmembrane region" description="Helical" evidence="7">
    <location>
        <begin position="12"/>
        <end position="35"/>
    </location>
</feature>
<reference evidence="8" key="2">
    <citation type="submission" date="2021-04" db="EMBL/GenBank/DDBJ databases">
        <authorList>
            <person name="Gilroy R."/>
        </authorList>
    </citation>
    <scope>NUCLEOTIDE SEQUENCE</scope>
    <source>
        <strain evidence="8">ChiSjej1B19-8411</strain>
    </source>
</reference>
<evidence type="ECO:0000256" key="5">
    <source>
        <dbReference type="ARBA" id="ARBA00022989"/>
    </source>
</evidence>
<keyword evidence="3" id="KW-1003">Cell membrane</keyword>
<dbReference type="InterPro" id="IPR002528">
    <property type="entry name" value="MATE_fam"/>
</dbReference>
<keyword evidence="2" id="KW-0813">Transport</keyword>
<feature type="transmembrane region" description="Helical" evidence="7">
    <location>
        <begin position="325"/>
        <end position="346"/>
    </location>
</feature>
<dbReference type="NCBIfam" id="TIGR00797">
    <property type="entry name" value="matE"/>
    <property type="match status" value="1"/>
</dbReference>
<dbReference type="CDD" id="cd13134">
    <property type="entry name" value="MATE_like_8"/>
    <property type="match status" value="1"/>
</dbReference>
<evidence type="ECO:0000256" key="2">
    <source>
        <dbReference type="ARBA" id="ARBA00022448"/>
    </source>
</evidence>
<dbReference type="GO" id="GO:0042910">
    <property type="term" value="F:xenobiotic transmembrane transporter activity"/>
    <property type="evidence" value="ECO:0007669"/>
    <property type="project" value="InterPro"/>
</dbReference>
<dbReference type="EMBL" id="DXEX01000255">
    <property type="protein sequence ID" value="HIX60439.1"/>
    <property type="molecule type" value="Genomic_DNA"/>
</dbReference>
<feature type="transmembrane region" description="Helical" evidence="7">
    <location>
        <begin position="395"/>
        <end position="414"/>
    </location>
</feature>
<feature type="transmembrane region" description="Helical" evidence="7">
    <location>
        <begin position="285"/>
        <end position="304"/>
    </location>
</feature>
<dbReference type="PANTHER" id="PTHR42925">
    <property type="entry name" value="MULTIDRUG AND TOXIN EFFLUX PROTEIN MATE FAMILY"/>
    <property type="match status" value="1"/>
</dbReference>
<organism evidence="8 9">
    <name type="scientific">Candidatus Blautia gallistercoris</name>
    <dbReference type="NCBI Taxonomy" id="2838490"/>
    <lineage>
        <taxon>Bacteria</taxon>
        <taxon>Bacillati</taxon>
        <taxon>Bacillota</taxon>
        <taxon>Clostridia</taxon>
        <taxon>Lachnospirales</taxon>
        <taxon>Lachnospiraceae</taxon>
        <taxon>Blautia</taxon>
    </lineage>
</organism>
<sequence length="462" mass="51182">MQKEYFFTRDRGFYRQLFHLMLVITLQNLVAYSVNMADNLMLGNYGQTALSGATVVNQIFFLVQQVTSAIGDTVVILGAQYWGQKRVEPICRLTGTALKAGLVLGILIVAAVSIAPASILGIFTSDPAIVAEGMKYLEIIKYTFLLFIITNVMMAALRCVETVNISFAISLLSLLVNVGINYCLIYGKFGFPEMGIRGAAIGTLAARILEFAIVLWYTACRDRKLRLFTNSFLKRDRKLGRDFVKVGAPVLLAQLIWAIAVPVQTAIMGHMSSDAIAANSVATTFYQYLKVVAVAMSSATAVMIGSAVGKGDRKRIRSDARTIEVLDLLIGLLLGVMLFILRRPLLGFYNISPEASRLALQMLALLSVVMVGMAYQMPVSMGIIRGGGDTRFPMILNIVSTWGIVMPLSFLSAFLWKWPVILVVLALQSDQLFKCIPVFFRMRSYKWIKKLTRKDENTTEEK</sequence>
<feature type="transmembrane region" description="Helical" evidence="7">
    <location>
        <begin position="420"/>
        <end position="440"/>
    </location>
</feature>
<evidence type="ECO:0000256" key="6">
    <source>
        <dbReference type="ARBA" id="ARBA00023136"/>
    </source>
</evidence>
<feature type="transmembrane region" description="Helical" evidence="7">
    <location>
        <begin position="100"/>
        <end position="119"/>
    </location>
</feature>
<keyword evidence="6 7" id="KW-0472">Membrane</keyword>
<keyword evidence="5 7" id="KW-1133">Transmembrane helix</keyword>
<evidence type="ECO:0000256" key="4">
    <source>
        <dbReference type="ARBA" id="ARBA00022692"/>
    </source>
</evidence>
<dbReference type="GO" id="GO:0005886">
    <property type="term" value="C:plasma membrane"/>
    <property type="evidence" value="ECO:0007669"/>
    <property type="project" value="UniProtKB-SubCell"/>
</dbReference>
<feature type="transmembrane region" description="Helical" evidence="7">
    <location>
        <begin position="199"/>
        <end position="219"/>
    </location>
</feature>